<evidence type="ECO:0000256" key="2">
    <source>
        <dbReference type="SAM" id="Phobius"/>
    </source>
</evidence>
<name>A0A4Y3KKW3_9CELL</name>
<evidence type="ECO:0000256" key="1">
    <source>
        <dbReference type="SAM" id="MobiDB-lite"/>
    </source>
</evidence>
<organism evidence="3 4">
    <name type="scientific">Cellulomonas gelida</name>
    <dbReference type="NCBI Taxonomy" id="1712"/>
    <lineage>
        <taxon>Bacteria</taxon>
        <taxon>Bacillati</taxon>
        <taxon>Actinomycetota</taxon>
        <taxon>Actinomycetes</taxon>
        <taxon>Micrococcales</taxon>
        <taxon>Cellulomonadaceae</taxon>
        <taxon>Cellulomonas</taxon>
    </lineage>
</organism>
<feature type="compositionally biased region" description="Low complexity" evidence="1">
    <location>
        <begin position="11"/>
        <end position="29"/>
    </location>
</feature>
<feature type="transmembrane region" description="Helical" evidence="2">
    <location>
        <begin position="225"/>
        <end position="251"/>
    </location>
</feature>
<feature type="compositionally biased region" description="Polar residues" evidence="1">
    <location>
        <begin position="77"/>
        <end position="93"/>
    </location>
</feature>
<dbReference type="Proteomes" id="UP000320461">
    <property type="component" value="Unassembled WGS sequence"/>
</dbReference>
<sequence length="266" mass="26968">MSTSDDETARAEAAGRAADPTSTSEPSSDTARHAVVRPEPTPPPPPPSGARPSTVPAPPPAPSPAPVLASPPDDGTEQPTTGQAPPQATQPAGDQTRADDPALFPTPNAPHRTATGTHVLGALAGLLLAPLAVTVLLLGQSRILAVQVVGWDDAVDWSGVVLVVLALVALGWVALLAVWTPAAPITGGVVLTVLGAVALTAPHVVHTQVLRVVDESSWRSTALEVTVAGTSGTLLVAGFLLLLAGVVALAAHRRGLALGAFRERHR</sequence>
<feature type="transmembrane region" description="Helical" evidence="2">
    <location>
        <begin position="159"/>
        <end position="178"/>
    </location>
</feature>
<reference evidence="3 4" key="1">
    <citation type="submission" date="2019-06" db="EMBL/GenBank/DDBJ databases">
        <title>Whole genome shotgun sequence of Cellulomonas gelida NBRC 3748.</title>
        <authorList>
            <person name="Hosoyama A."/>
            <person name="Uohara A."/>
            <person name="Ohji S."/>
            <person name="Ichikawa N."/>
        </authorList>
    </citation>
    <scope>NUCLEOTIDE SEQUENCE [LARGE SCALE GENOMIC DNA]</scope>
    <source>
        <strain evidence="3 4">NBRC 3748</strain>
    </source>
</reference>
<protein>
    <submittedName>
        <fullName evidence="3">Uncharacterized protein</fullName>
    </submittedName>
</protein>
<gene>
    <name evidence="3" type="ORF">CGE01nite_10060</name>
</gene>
<keyword evidence="2" id="KW-0472">Membrane</keyword>
<dbReference type="RefSeq" id="WP_141369361.1">
    <property type="nucleotide sequence ID" value="NZ_BJLQ01000007.1"/>
</dbReference>
<dbReference type="OrthoDB" id="4829213at2"/>
<keyword evidence="2" id="KW-0812">Transmembrane</keyword>
<keyword evidence="4" id="KW-1185">Reference proteome</keyword>
<feature type="compositionally biased region" description="Pro residues" evidence="1">
    <location>
        <begin position="39"/>
        <end position="65"/>
    </location>
</feature>
<evidence type="ECO:0000313" key="3">
    <source>
        <dbReference type="EMBL" id="GEA83755.1"/>
    </source>
</evidence>
<evidence type="ECO:0000313" key="4">
    <source>
        <dbReference type="Proteomes" id="UP000320461"/>
    </source>
</evidence>
<proteinExistence type="predicted"/>
<keyword evidence="2" id="KW-1133">Transmembrane helix</keyword>
<feature type="region of interest" description="Disordered" evidence="1">
    <location>
        <begin position="1"/>
        <end position="112"/>
    </location>
</feature>
<dbReference type="EMBL" id="BJLQ01000007">
    <property type="protein sequence ID" value="GEA83755.1"/>
    <property type="molecule type" value="Genomic_DNA"/>
</dbReference>
<feature type="transmembrane region" description="Helical" evidence="2">
    <location>
        <begin position="119"/>
        <end position="139"/>
    </location>
</feature>
<comment type="caution">
    <text evidence="3">The sequence shown here is derived from an EMBL/GenBank/DDBJ whole genome shotgun (WGS) entry which is preliminary data.</text>
</comment>
<dbReference type="AlphaFoldDB" id="A0A4Y3KKW3"/>
<accession>A0A4Y3KKW3</accession>
<feature type="transmembrane region" description="Helical" evidence="2">
    <location>
        <begin position="185"/>
        <end position="205"/>
    </location>
</feature>